<name>A0A915KRI5_ROMCU</name>
<dbReference type="Proteomes" id="UP000887565">
    <property type="component" value="Unplaced"/>
</dbReference>
<reference evidence="2" key="1">
    <citation type="submission" date="2022-11" db="UniProtKB">
        <authorList>
            <consortium name="WormBaseParasite"/>
        </authorList>
    </citation>
    <scope>IDENTIFICATION</scope>
</reference>
<evidence type="ECO:0000313" key="2">
    <source>
        <dbReference type="WBParaSite" id="nRc.2.0.1.t40288-RA"/>
    </source>
</evidence>
<keyword evidence="1" id="KW-1185">Reference proteome</keyword>
<sequence length="84" mass="9822">MCYQLYCVNQVHILRHKDLASSYPLHCYKPFFIFHIALSMYSIQIRDNLFNDFVNLDDVNEIRDGAIILLSRKIALDNNLDAST</sequence>
<proteinExistence type="predicted"/>
<organism evidence="1 2">
    <name type="scientific">Romanomermis culicivorax</name>
    <name type="common">Nematode worm</name>
    <dbReference type="NCBI Taxonomy" id="13658"/>
    <lineage>
        <taxon>Eukaryota</taxon>
        <taxon>Metazoa</taxon>
        <taxon>Ecdysozoa</taxon>
        <taxon>Nematoda</taxon>
        <taxon>Enoplea</taxon>
        <taxon>Dorylaimia</taxon>
        <taxon>Mermithida</taxon>
        <taxon>Mermithoidea</taxon>
        <taxon>Mermithidae</taxon>
        <taxon>Romanomermis</taxon>
    </lineage>
</organism>
<accession>A0A915KRI5</accession>
<evidence type="ECO:0000313" key="1">
    <source>
        <dbReference type="Proteomes" id="UP000887565"/>
    </source>
</evidence>
<dbReference type="AlphaFoldDB" id="A0A915KRI5"/>
<dbReference type="WBParaSite" id="nRc.2.0.1.t40288-RA">
    <property type="protein sequence ID" value="nRc.2.0.1.t40288-RA"/>
    <property type="gene ID" value="nRc.2.0.1.g40288"/>
</dbReference>
<protein>
    <submittedName>
        <fullName evidence="2">Uncharacterized protein</fullName>
    </submittedName>
</protein>